<keyword evidence="6" id="KW-0408">Iron</keyword>
<dbReference type="PROSITE" id="PS51669">
    <property type="entry name" value="4FE4S_MOW_BIS_MGD"/>
    <property type="match status" value="1"/>
</dbReference>
<reference evidence="10" key="2">
    <citation type="submission" date="2015-02" db="EMBL/GenBank/DDBJ databases">
        <title>Complete Genome Sequence of Pelosinus fermentans JBW45.</title>
        <authorList>
            <person name="De Leon K.B."/>
            <person name="Utturkar S.M."/>
            <person name="Camilleri L.B."/>
            <person name="Arkin A.P."/>
            <person name="Fields M.W."/>
            <person name="Brown S.D."/>
            <person name="Wall J.D."/>
        </authorList>
    </citation>
    <scope>NUCLEOTIDE SEQUENCE [LARGE SCALE GENOMIC DNA]</scope>
    <source>
        <strain evidence="10">JBW45</strain>
    </source>
</reference>
<dbReference type="PROSITE" id="PS00490">
    <property type="entry name" value="MOLYBDOPTERIN_PROK_2"/>
    <property type="match status" value="1"/>
</dbReference>
<dbReference type="Pfam" id="PF00384">
    <property type="entry name" value="Molybdopterin"/>
    <property type="match status" value="1"/>
</dbReference>
<evidence type="ECO:0000256" key="7">
    <source>
        <dbReference type="ARBA" id="ARBA00023014"/>
    </source>
</evidence>
<keyword evidence="7" id="KW-0411">Iron-sulfur</keyword>
<dbReference type="Pfam" id="PF01568">
    <property type="entry name" value="Molydop_binding"/>
    <property type="match status" value="1"/>
</dbReference>
<sequence>MIKSSIGGYVVNPKIEVKRSVCPYDCPDTCGLMVETVEGKAVRVTGDPEHPHTRGTLCSKMNHYEKTVHSPERLTKPLLRTGPKGAGEFKEISWEEAIFHIKERWQGIIAEYGAQAILPYSYAGTMGMVQRNIGEAFFHRLGAARLERTICSSAKGYGWSAVMGSSLAPHPQEVSASDLIILWGTNILATNIHLLYQIREAKKAGAVVWLIETYQSSAAQFADKVIMVRPGSDGALALGMMSVLVDKKLIDEEFVARHVQGFEAFEKESLPEYSLDVVSKITGIDAASIEEIAILYGEARAPFIVMGSGLSRYGNGAMTVRAITCLPALVGAWAKVGGGLLASIGTGSAFAMDSITREDFMQEPTRIVNMNQLGHALQQIENPPIMSMYVYHSNPAIVAPDQNAVVKGLLREDLFTIVHERFMTDTARYADLVLPATSSLEHSDIYRSYGHYCVQRAYPVIPPVGEAKANWDVFRLLASAMGFEEPFFEQTTDEIIQQLLDAPKPWLAQIDINKVQEGMAAELPLPPDYKISFKTPSGKIEIFNPREIDPLPTYNPSHGDNAPFWLMNAPGLYSLNSSFNERSDLLEKRKAMYLMMNPDDAKKKGFKNGQEVIAFNERGEVVFILKIASEVPGEVVVTEGIFWIKNTPGQSSVNALTSQRLTDRGAASTFYDTKVDVRSK</sequence>
<dbReference type="Gene3D" id="3.40.50.740">
    <property type="match status" value="1"/>
</dbReference>
<evidence type="ECO:0000313" key="10">
    <source>
        <dbReference type="Proteomes" id="UP000005361"/>
    </source>
</evidence>
<organism evidence="9 10">
    <name type="scientific">Pelosinus fermentans JBW45</name>
    <dbReference type="NCBI Taxonomy" id="1192197"/>
    <lineage>
        <taxon>Bacteria</taxon>
        <taxon>Bacillati</taxon>
        <taxon>Bacillota</taxon>
        <taxon>Negativicutes</taxon>
        <taxon>Selenomonadales</taxon>
        <taxon>Sporomusaceae</taxon>
        <taxon>Pelosinus</taxon>
    </lineage>
</organism>
<gene>
    <name evidence="9" type="ORF">JBW_02777</name>
</gene>
<evidence type="ECO:0000256" key="3">
    <source>
        <dbReference type="ARBA" id="ARBA00022505"/>
    </source>
</evidence>
<evidence type="ECO:0000256" key="6">
    <source>
        <dbReference type="ARBA" id="ARBA00023004"/>
    </source>
</evidence>
<dbReference type="SMART" id="SM00926">
    <property type="entry name" value="Molybdop_Fe4S4"/>
    <property type="match status" value="1"/>
</dbReference>
<evidence type="ECO:0000256" key="4">
    <source>
        <dbReference type="ARBA" id="ARBA00022723"/>
    </source>
</evidence>
<dbReference type="KEGG" id="pft:JBW_02777"/>
<dbReference type="InterPro" id="IPR006655">
    <property type="entry name" value="Mopterin_OxRdtase_prok_CS"/>
</dbReference>
<dbReference type="Gene3D" id="2.40.40.20">
    <property type="match status" value="1"/>
</dbReference>
<proteinExistence type="inferred from homology"/>
<comment type="similarity">
    <text evidence="2">Belongs to the prokaryotic molybdopterin-containing oxidoreductase family.</text>
</comment>
<dbReference type="Pfam" id="PF04879">
    <property type="entry name" value="Molybdop_Fe4S4"/>
    <property type="match status" value="1"/>
</dbReference>
<evidence type="ECO:0000256" key="1">
    <source>
        <dbReference type="ARBA" id="ARBA00001942"/>
    </source>
</evidence>
<dbReference type="HOGENOM" id="CLU_000422_13_3_9"/>
<evidence type="ECO:0000256" key="5">
    <source>
        <dbReference type="ARBA" id="ARBA00023002"/>
    </source>
</evidence>
<dbReference type="InterPro" id="IPR009010">
    <property type="entry name" value="Asp_de-COase-like_dom_sf"/>
</dbReference>
<dbReference type="PANTHER" id="PTHR43742">
    <property type="entry name" value="TRIMETHYLAMINE-N-OXIDE REDUCTASE"/>
    <property type="match status" value="1"/>
</dbReference>
<dbReference type="InterPro" id="IPR006656">
    <property type="entry name" value="Mopterin_OxRdtase"/>
</dbReference>
<dbReference type="Gene3D" id="3.40.228.10">
    <property type="entry name" value="Dimethylsulfoxide Reductase, domain 2"/>
    <property type="match status" value="1"/>
</dbReference>
<keyword evidence="3" id="KW-0500">Molybdenum</keyword>
<dbReference type="GO" id="GO:0046872">
    <property type="term" value="F:metal ion binding"/>
    <property type="evidence" value="ECO:0007669"/>
    <property type="project" value="UniProtKB-KW"/>
</dbReference>
<dbReference type="SUPFAM" id="SSF53706">
    <property type="entry name" value="Formate dehydrogenase/DMSO reductase, domains 1-3"/>
    <property type="match status" value="1"/>
</dbReference>
<dbReference type="Proteomes" id="UP000005361">
    <property type="component" value="Chromosome"/>
</dbReference>
<dbReference type="CDD" id="cd02766">
    <property type="entry name" value="MopB_3"/>
    <property type="match status" value="1"/>
</dbReference>
<keyword evidence="5 9" id="KW-0560">Oxidoreductase</keyword>
<dbReference type="STRING" id="1192197.JBW_02777"/>
<dbReference type="GO" id="GO:0043546">
    <property type="term" value="F:molybdopterin cofactor binding"/>
    <property type="evidence" value="ECO:0007669"/>
    <property type="project" value="InterPro"/>
</dbReference>
<dbReference type="SUPFAM" id="SSF50692">
    <property type="entry name" value="ADC-like"/>
    <property type="match status" value="1"/>
</dbReference>
<dbReference type="GO" id="GO:0051536">
    <property type="term" value="F:iron-sulfur cluster binding"/>
    <property type="evidence" value="ECO:0007669"/>
    <property type="project" value="UniProtKB-KW"/>
</dbReference>
<dbReference type="Gene3D" id="3.30.2070.10">
    <property type="entry name" value="Formate dehydrogenase/DMSO reductase"/>
    <property type="match status" value="1"/>
</dbReference>
<evidence type="ECO:0000313" key="9">
    <source>
        <dbReference type="EMBL" id="AJQ28121.1"/>
    </source>
</evidence>
<evidence type="ECO:0000256" key="2">
    <source>
        <dbReference type="ARBA" id="ARBA00010312"/>
    </source>
</evidence>
<name>I8U3U3_9FIRM</name>
<protein>
    <submittedName>
        <fullName evidence="9">Nitrate reductase</fullName>
        <ecNumber evidence="9">1.7.99.4</ecNumber>
    </submittedName>
</protein>
<dbReference type="Gene3D" id="2.20.25.90">
    <property type="entry name" value="ADC-like domains"/>
    <property type="match status" value="1"/>
</dbReference>
<dbReference type="EMBL" id="CP010978">
    <property type="protein sequence ID" value="AJQ28121.1"/>
    <property type="molecule type" value="Genomic_DNA"/>
</dbReference>
<dbReference type="EC" id="1.7.99.4" evidence="9"/>
<accession>I8U3U3</accession>
<dbReference type="InterPro" id="IPR006963">
    <property type="entry name" value="Mopterin_OxRdtase_4Fe-4S_dom"/>
</dbReference>
<dbReference type="AlphaFoldDB" id="I8U3U3"/>
<dbReference type="PANTHER" id="PTHR43742:SF6">
    <property type="entry name" value="OXIDOREDUCTASE YYAE-RELATED"/>
    <property type="match status" value="1"/>
</dbReference>
<reference evidence="9 10" key="1">
    <citation type="journal article" date="2015" name="Genome Announc.">
        <title>Complete Genome Sequence of Pelosinus fermentans JBW45, a Member of a Remarkably Competitive Group of Negativicutes in the Firmicutes Phylum.</title>
        <authorList>
            <person name="De Leon K.B."/>
            <person name="Utturkar S.M."/>
            <person name="Camilleri L.B."/>
            <person name="Elias D.A."/>
            <person name="Arkin A.P."/>
            <person name="Fields M.W."/>
            <person name="Brown S.D."/>
            <person name="Wall J.D."/>
        </authorList>
    </citation>
    <scope>NUCLEOTIDE SEQUENCE [LARGE SCALE GENOMIC DNA]</scope>
    <source>
        <strain evidence="9 10">JBW45</strain>
    </source>
</reference>
<keyword evidence="4" id="KW-0479">Metal-binding</keyword>
<feature type="domain" description="4Fe-4S Mo/W bis-MGD-type" evidence="8">
    <location>
        <begin position="15"/>
        <end position="72"/>
    </location>
</feature>
<dbReference type="InterPro" id="IPR050612">
    <property type="entry name" value="Prok_Mopterin_Oxidored"/>
</dbReference>
<evidence type="ECO:0000259" key="8">
    <source>
        <dbReference type="PROSITE" id="PS51669"/>
    </source>
</evidence>
<dbReference type="GO" id="GO:0016491">
    <property type="term" value="F:oxidoreductase activity"/>
    <property type="evidence" value="ECO:0007669"/>
    <property type="project" value="UniProtKB-KW"/>
</dbReference>
<comment type="cofactor">
    <cofactor evidence="1">
        <name>Mo-bis(molybdopterin guanine dinucleotide)</name>
        <dbReference type="ChEBI" id="CHEBI:60539"/>
    </cofactor>
</comment>
<dbReference type="InterPro" id="IPR006657">
    <property type="entry name" value="MoPterin_dinucl-bd_dom"/>
</dbReference>